<reference evidence="1" key="1">
    <citation type="submission" date="2018-02" db="EMBL/GenBank/DDBJ databases">
        <title>Rhizophora mucronata_Transcriptome.</title>
        <authorList>
            <person name="Meera S.P."/>
            <person name="Sreeshan A."/>
            <person name="Augustine A."/>
        </authorList>
    </citation>
    <scope>NUCLEOTIDE SEQUENCE</scope>
    <source>
        <tissue evidence="1">Leaf</tissue>
    </source>
</reference>
<dbReference type="EMBL" id="GGEC01089475">
    <property type="protein sequence ID" value="MBX69959.1"/>
    <property type="molecule type" value="Transcribed_RNA"/>
</dbReference>
<protein>
    <submittedName>
        <fullName evidence="1">Auxin-responsive protein</fullName>
    </submittedName>
</protein>
<dbReference type="AlphaFoldDB" id="A0A2P2QSG9"/>
<accession>A0A2P2QSG9</accession>
<name>A0A2P2QSG9_RHIMU</name>
<evidence type="ECO:0000313" key="1">
    <source>
        <dbReference type="EMBL" id="MBX69959.1"/>
    </source>
</evidence>
<proteinExistence type="predicted"/>
<organism evidence="1">
    <name type="scientific">Rhizophora mucronata</name>
    <name type="common">Asiatic mangrove</name>
    <dbReference type="NCBI Taxonomy" id="61149"/>
    <lineage>
        <taxon>Eukaryota</taxon>
        <taxon>Viridiplantae</taxon>
        <taxon>Streptophyta</taxon>
        <taxon>Embryophyta</taxon>
        <taxon>Tracheophyta</taxon>
        <taxon>Spermatophyta</taxon>
        <taxon>Magnoliopsida</taxon>
        <taxon>eudicotyledons</taxon>
        <taxon>Gunneridae</taxon>
        <taxon>Pentapetalae</taxon>
        <taxon>rosids</taxon>
        <taxon>fabids</taxon>
        <taxon>Malpighiales</taxon>
        <taxon>Rhizophoraceae</taxon>
        <taxon>Rhizophora</taxon>
    </lineage>
</organism>
<sequence length="31" mass="3273">MDPLSLCSLTKIKKEIGCSLGTFHGGCSFAQ</sequence>